<gene>
    <name evidence="3" type="ORF">ACHAW5_004165</name>
</gene>
<reference evidence="3 4" key="1">
    <citation type="submission" date="2024-10" db="EMBL/GenBank/DDBJ databases">
        <title>Updated reference genomes for cyclostephanoid diatoms.</title>
        <authorList>
            <person name="Roberts W.R."/>
            <person name="Alverson A.J."/>
        </authorList>
    </citation>
    <scope>NUCLEOTIDE SEQUENCE [LARGE SCALE GENOMIC DNA]</scope>
    <source>
        <strain evidence="3 4">AJA276-08</strain>
    </source>
</reference>
<feature type="signal peptide" evidence="2">
    <location>
        <begin position="1"/>
        <end position="17"/>
    </location>
</feature>
<proteinExistence type="predicted"/>
<dbReference type="EMBL" id="JALLAZ020000698">
    <property type="protein sequence ID" value="KAL3789110.1"/>
    <property type="molecule type" value="Genomic_DNA"/>
</dbReference>
<dbReference type="AlphaFoldDB" id="A0ABD3PMB9"/>
<keyword evidence="2" id="KW-0732">Signal</keyword>
<keyword evidence="1" id="KW-0472">Membrane</keyword>
<keyword evidence="4" id="KW-1185">Reference proteome</keyword>
<accession>A0ABD3PMB9</accession>
<keyword evidence="1" id="KW-1133">Transmembrane helix</keyword>
<name>A0ABD3PMB9_9STRA</name>
<sequence>MKLSVATFAAGLAVVGASSPSSKWANLRRRLSFEKIAGYEPANLRRRLSFEKIAGYEPHSQVTDHAAIDLDQAAIEEQLALHTTQSFTLAQKIYNEGGHSKSYAVLTLSSPLTSAVLKEAPVVGQTADGREVSLKSYEDYPSGADVIQAYYATTDVQESFMECQVGGLVTKNTVGCLMEDGTVDIGGTEYAYTYVMDIDNKNDRTIAKFSTKADEQQLAGCPGCPYKDFMYFYEYYGTHDYAHKWVEAAFAGIATEFANGNADFSKYTFVGREQAIKKGTAYMNIFMYVIREMEDALDDCQKGAVQDNYNHVQAWDEAVAFYTGSIEGQDGVTPDGKLLHQLADKRCADWKTCGMEGVDVEGKAKLNYDVFDLFALGSYQIISGNCLAARETKEAIVRKMYVPLMQGVMAYAYEVEKLQGGEKENAEGATFAAAVLPRVHAESPSAAKTIYDNMMVGAASTDYKAVRSAFESVYPALGISCADIGGFWNQGEHAYYPGMEPCTDASTTTSSTQTEVVTKTNKTLAVALGCTFGALFAAAAAMVLYMRSREKQGQPVFQTEAGADAKAMN</sequence>
<feature type="transmembrane region" description="Helical" evidence="1">
    <location>
        <begin position="524"/>
        <end position="545"/>
    </location>
</feature>
<evidence type="ECO:0000256" key="2">
    <source>
        <dbReference type="SAM" id="SignalP"/>
    </source>
</evidence>
<dbReference type="Pfam" id="PF07692">
    <property type="entry name" value="Fea1"/>
    <property type="match status" value="1"/>
</dbReference>
<protein>
    <submittedName>
        <fullName evidence="3">Uncharacterized protein</fullName>
    </submittedName>
</protein>
<comment type="caution">
    <text evidence="3">The sequence shown here is derived from an EMBL/GenBank/DDBJ whole genome shotgun (WGS) entry which is preliminary data.</text>
</comment>
<dbReference type="Proteomes" id="UP001530315">
    <property type="component" value="Unassembled WGS sequence"/>
</dbReference>
<dbReference type="InterPro" id="IPR011643">
    <property type="entry name" value="HCR1"/>
</dbReference>
<keyword evidence="1" id="KW-0812">Transmembrane</keyword>
<feature type="chain" id="PRO_5044768286" evidence="2">
    <location>
        <begin position="18"/>
        <end position="569"/>
    </location>
</feature>
<evidence type="ECO:0000313" key="4">
    <source>
        <dbReference type="Proteomes" id="UP001530315"/>
    </source>
</evidence>
<organism evidence="3 4">
    <name type="scientific">Stephanodiscus triporus</name>
    <dbReference type="NCBI Taxonomy" id="2934178"/>
    <lineage>
        <taxon>Eukaryota</taxon>
        <taxon>Sar</taxon>
        <taxon>Stramenopiles</taxon>
        <taxon>Ochrophyta</taxon>
        <taxon>Bacillariophyta</taxon>
        <taxon>Coscinodiscophyceae</taxon>
        <taxon>Thalassiosirophycidae</taxon>
        <taxon>Stephanodiscales</taxon>
        <taxon>Stephanodiscaceae</taxon>
        <taxon>Stephanodiscus</taxon>
    </lineage>
</organism>
<evidence type="ECO:0000313" key="3">
    <source>
        <dbReference type="EMBL" id="KAL3789110.1"/>
    </source>
</evidence>
<evidence type="ECO:0000256" key="1">
    <source>
        <dbReference type="SAM" id="Phobius"/>
    </source>
</evidence>